<evidence type="ECO:0000259" key="5">
    <source>
        <dbReference type="PROSITE" id="PS50110"/>
    </source>
</evidence>
<dbReference type="CDD" id="cd06170">
    <property type="entry name" value="LuxR_C_like"/>
    <property type="match status" value="1"/>
</dbReference>
<accession>A0ABT9BLU6</accession>
<keyword evidence="1 3" id="KW-0597">Phosphoprotein</keyword>
<feature type="domain" description="HTH luxR-type" evidence="4">
    <location>
        <begin position="149"/>
        <end position="214"/>
    </location>
</feature>
<dbReference type="RefSeq" id="WP_305009083.1">
    <property type="nucleotide sequence ID" value="NZ_JAUQSY010000023.1"/>
</dbReference>
<comment type="caution">
    <text evidence="6">The sequence shown here is derived from an EMBL/GenBank/DDBJ whole genome shotgun (WGS) entry which is preliminary data.</text>
</comment>
<dbReference type="PRINTS" id="PR00038">
    <property type="entry name" value="HTHLUXR"/>
</dbReference>
<dbReference type="InterPro" id="IPR001789">
    <property type="entry name" value="Sig_transdc_resp-reg_receiver"/>
</dbReference>
<evidence type="ECO:0000256" key="2">
    <source>
        <dbReference type="ARBA" id="ARBA00023125"/>
    </source>
</evidence>
<protein>
    <submittedName>
        <fullName evidence="6">Response regulator transcription factor</fullName>
    </submittedName>
</protein>
<organism evidence="6 7">
    <name type="scientific">Hymenobacter aranciens</name>
    <dbReference type="NCBI Taxonomy" id="3063996"/>
    <lineage>
        <taxon>Bacteria</taxon>
        <taxon>Pseudomonadati</taxon>
        <taxon>Bacteroidota</taxon>
        <taxon>Cytophagia</taxon>
        <taxon>Cytophagales</taxon>
        <taxon>Hymenobacteraceae</taxon>
        <taxon>Hymenobacter</taxon>
    </lineage>
</organism>
<evidence type="ECO:0000313" key="6">
    <source>
        <dbReference type="EMBL" id="MDO7877631.1"/>
    </source>
</evidence>
<dbReference type="Gene3D" id="3.40.50.2300">
    <property type="match status" value="1"/>
</dbReference>
<evidence type="ECO:0000256" key="1">
    <source>
        <dbReference type="ARBA" id="ARBA00022553"/>
    </source>
</evidence>
<feature type="modified residue" description="4-aspartylphosphate" evidence="3">
    <location>
        <position position="54"/>
    </location>
</feature>
<name>A0ABT9BLU6_9BACT</name>
<gene>
    <name evidence="6" type="ORF">Q5H93_23025</name>
</gene>
<dbReference type="SMART" id="SM00421">
    <property type="entry name" value="HTH_LUXR"/>
    <property type="match status" value="1"/>
</dbReference>
<dbReference type="Pfam" id="PF00196">
    <property type="entry name" value="GerE"/>
    <property type="match status" value="1"/>
</dbReference>
<dbReference type="SMART" id="SM00448">
    <property type="entry name" value="REC"/>
    <property type="match status" value="1"/>
</dbReference>
<dbReference type="Proteomes" id="UP001176429">
    <property type="component" value="Unassembled WGS sequence"/>
</dbReference>
<dbReference type="InterPro" id="IPR058245">
    <property type="entry name" value="NreC/VraR/RcsB-like_REC"/>
</dbReference>
<dbReference type="InterPro" id="IPR039420">
    <property type="entry name" value="WalR-like"/>
</dbReference>
<dbReference type="CDD" id="cd17535">
    <property type="entry name" value="REC_NarL-like"/>
    <property type="match status" value="1"/>
</dbReference>
<dbReference type="InterPro" id="IPR000792">
    <property type="entry name" value="Tscrpt_reg_LuxR_C"/>
</dbReference>
<dbReference type="Pfam" id="PF00072">
    <property type="entry name" value="Response_reg"/>
    <property type="match status" value="1"/>
</dbReference>
<evidence type="ECO:0000256" key="3">
    <source>
        <dbReference type="PROSITE-ProRule" id="PRU00169"/>
    </source>
</evidence>
<dbReference type="PANTHER" id="PTHR43214">
    <property type="entry name" value="TWO-COMPONENT RESPONSE REGULATOR"/>
    <property type="match status" value="1"/>
</dbReference>
<dbReference type="InterPro" id="IPR011006">
    <property type="entry name" value="CheY-like_superfamily"/>
</dbReference>
<dbReference type="PROSITE" id="PS50043">
    <property type="entry name" value="HTH_LUXR_2"/>
    <property type="match status" value="1"/>
</dbReference>
<dbReference type="EMBL" id="JAUQSY010000023">
    <property type="protein sequence ID" value="MDO7877631.1"/>
    <property type="molecule type" value="Genomic_DNA"/>
</dbReference>
<dbReference type="SUPFAM" id="SSF52172">
    <property type="entry name" value="CheY-like"/>
    <property type="match status" value="1"/>
</dbReference>
<feature type="domain" description="Response regulatory" evidence="5">
    <location>
        <begin position="3"/>
        <end position="119"/>
    </location>
</feature>
<keyword evidence="7" id="KW-1185">Reference proteome</keyword>
<reference evidence="6" key="1">
    <citation type="submission" date="2023-07" db="EMBL/GenBank/DDBJ databases">
        <authorList>
            <person name="Kim M.K."/>
        </authorList>
    </citation>
    <scope>NUCLEOTIDE SEQUENCE</scope>
    <source>
        <strain evidence="6">ASUV-10-1</strain>
    </source>
</reference>
<keyword evidence="2" id="KW-0238">DNA-binding</keyword>
<evidence type="ECO:0000313" key="7">
    <source>
        <dbReference type="Proteomes" id="UP001176429"/>
    </source>
</evidence>
<sequence length="218" mass="23028">MIRVLLTDSSAATCAALQGALAATAGVEVVGVATSGSELLDQLALQQPTLLLLDLSLPGPDAFGLLPTLGEQHAALRVLARSELTNEQYVVRAFDLGAHGYIVKQSATTELVHAIRTVAAGRPFLCSDMGLALLGRLHANPATADSAEEVAALLGLSKREMEVLQLVAAGHTNAEIASMLFASKRTVETHRQNIMEKTRTRNTASLIKMAVRQGLLPE</sequence>
<dbReference type="PROSITE" id="PS50110">
    <property type="entry name" value="RESPONSE_REGULATORY"/>
    <property type="match status" value="1"/>
</dbReference>
<proteinExistence type="predicted"/>
<evidence type="ECO:0000259" key="4">
    <source>
        <dbReference type="PROSITE" id="PS50043"/>
    </source>
</evidence>